<evidence type="ECO:0000256" key="1">
    <source>
        <dbReference type="ARBA" id="ARBA00004651"/>
    </source>
</evidence>
<name>A0A498H2Y3_9EURY</name>
<reference evidence="7 8" key="1">
    <citation type="journal article" date="2015" name="Int. J. Syst. Evol. Microbiol.">
        <title>Methanoculleus taiwanensis sp. nov., a methanogen isolated from deep marine sediment at the deformation front area near Taiwan.</title>
        <authorList>
            <person name="Weng C.Y."/>
            <person name="Chen S.C."/>
            <person name="Lai M.C."/>
            <person name="Wu S.Y."/>
            <person name="Lin S."/>
            <person name="Yang T.F."/>
            <person name="Chen P.C."/>
        </authorList>
    </citation>
    <scope>NUCLEOTIDE SEQUENCE [LARGE SCALE GENOMIC DNA]</scope>
    <source>
        <strain evidence="7 8">CYW4</strain>
    </source>
</reference>
<feature type="transmembrane region" description="Helical" evidence="6">
    <location>
        <begin position="115"/>
        <end position="133"/>
    </location>
</feature>
<proteinExistence type="predicted"/>
<keyword evidence="3 6" id="KW-0812">Transmembrane</keyword>
<dbReference type="GO" id="GO:0005886">
    <property type="term" value="C:plasma membrane"/>
    <property type="evidence" value="ECO:0007669"/>
    <property type="project" value="UniProtKB-SubCell"/>
</dbReference>
<dbReference type="InterPro" id="IPR020948">
    <property type="entry name" value="P_starv_induced_PsiE-like"/>
</dbReference>
<keyword evidence="4 6" id="KW-1133">Transmembrane helix</keyword>
<accession>A0A498H2Y3</accession>
<evidence type="ECO:0000256" key="4">
    <source>
        <dbReference type="ARBA" id="ARBA00022989"/>
    </source>
</evidence>
<comment type="subcellular location">
    <subcellularLocation>
        <location evidence="1">Cell membrane</location>
        <topology evidence="1">Multi-pass membrane protein</topology>
    </subcellularLocation>
</comment>
<protein>
    <recommendedName>
        <fullName evidence="9">Phosphate-starvation-inducible E-like protein</fullName>
    </recommendedName>
</protein>
<keyword evidence="5 6" id="KW-0472">Membrane</keyword>
<dbReference type="EMBL" id="LHQS01000001">
    <property type="protein sequence ID" value="RXE57439.1"/>
    <property type="molecule type" value="Genomic_DNA"/>
</dbReference>
<evidence type="ECO:0000256" key="6">
    <source>
        <dbReference type="SAM" id="Phobius"/>
    </source>
</evidence>
<evidence type="ECO:0000256" key="5">
    <source>
        <dbReference type="ARBA" id="ARBA00023136"/>
    </source>
</evidence>
<dbReference type="Pfam" id="PF06146">
    <property type="entry name" value="PsiE"/>
    <property type="match status" value="1"/>
</dbReference>
<comment type="caution">
    <text evidence="7">The sequence shown here is derived from an EMBL/GenBank/DDBJ whole genome shotgun (WGS) entry which is preliminary data.</text>
</comment>
<keyword evidence="2" id="KW-1003">Cell membrane</keyword>
<evidence type="ECO:0000313" key="7">
    <source>
        <dbReference type="EMBL" id="RXE57439.1"/>
    </source>
</evidence>
<dbReference type="AlphaFoldDB" id="A0A498H2Y3"/>
<feature type="transmembrane region" description="Helical" evidence="6">
    <location>
        <begin position="12"/>
        <end position="34"/>
    </location>
</feature>
<sequence length="147" mass="15981">MKNHHINTIISALSNVTLGIYLAIAIALSILAILSLYDVALLILEVFTTKNTTLGVLAVLHALLVTIIIIELLDTVTLYFKTNRLQVTPILIAAMTAMVRRILTFGVEPVEAADVALTIVAILVLTIAIVYIGKQERRFGSDRAEGE</sequence>
<feature type="transmembrane region" description="Helical" evidence="6">
    <location>
        <begin position="85"/>
        <end position="103"/>
    </location>
</feature>
<evidence type="ECO:0000313" key="8">
    <source>
        <dbReference type="Proteomes" id="UP000290932"/>
    </source>
</evidence>
<gene>
    <name evidence="7" type="ORF">ABH15_02150</name>
</gene>
<evidence type="ECO:0008006" key="9">
    <source>
        <dbReference type="Google" id="ProtNLM"/>
    </source>
</evidence>
<feature type="transmembrane region" description="Helical" evidence="6">
    <location>
        <begin position="54"/>
        <end position="73"/>
    </location>
</feature>
<organism evidence="7 8">
    <name type="scientific">Methanoculleus taiwanensis</name>
    <dbReference type="NCBI Taxonomy" id="1550565"/>
    <lineage>
        <taxon>Archaea</taxon>
        <taxon>Methanobacteriati</taxon>
        <taxon>Methanobacteriota</taxon>
        <taxon>Stenosarchaea group</taxon>
        <taxon>Methanomicrobia</taxon>
        <taxon>Methanomicrobiales</taxon>
        <taxon>Methanomicrobiaceae</taxon>
        <taxon>Methanoculleus</taxon>
    </lineage>
</organism>
<dbReference type="Proteomes" id="UP000290932">
    <property type="component" value="Unassembled WGS sequence"/>
</dbReference>
<evidence type="ECO:0000256" key="2">
    <source>
        <dbReference type="ARBA" id="ARBA00022475"/>
    </source>
</evidence>
<evidence type="ECO:0000256" key="3">
    <source>
        <dbReference type="ARBA" id="ARBA00022692"/>
    </source>
</evidence>
<keyword evidence="8" id="KW-1185">Reference proteome</keyword>